<dbReference type="AlphaFoldDB" id="A0A645ABY0"/>
<evidence type="ECO:0000313" key="1">
    <source>
        <dbReference type="EMBL" id="MPM48373.1"/>
    </source>
</evidence>
<accession>A0A645ABY0</accession>
<protein>
    <submittedName>
        <fullName evidence="1">Uncharacterized protein</fullName>
    </submittedName>
</protein>
<name>A0A645ABY0_9ZZZZ</name>
<organism evidence="1">
    <name type="scientific">bioreactor metagenome</name>
    <dbReference type="NCBI Taxonomy" id="1076179"/>
    <lineage>
        <taxon>unclassified sequences</taxon>
        <taxon>metagenomes</taxon>
        <taxon>ecological metagenomes</taxon>
    </lineage>
</organism>
<dbReference type="EMBL" id="VSSQ01012070">
    <property type="protein sequence ID" value="MPM48373.1"/>
    <property type="molecule type" value="Genomic_DNA"/>
</dbReference>
<proteinExistence type="predicted"/>
<reference evidence="1" key="1">
    <citation type="submission" date="2019-08" db="EMBL/GenBank/DDBJ databases">
        <authorList>
            <person name="Kucharzyk K."/>
            <person name="Murdoch R.W."/>
            <person name="Higgins S."/>
            <person name="Loffler F."/>
        </authorList>
    </citation>
    <scope>NUCLEOTIDE SEQUENCE</scope>
</reference>
<comment type="caution">
    <text evidence="1">The sequence shown here is derived from an EMBL/GenBank/DDBJ whole genome shotgun (WGS) entry which is preliminary data.</text>
</comment>
<gene>
    <name evidence="1" type="ORF">SDC9_95097</name>
</gene>
<sequence length="185" mass="19873">MVGSRQTFQPGVLVRRENREGLAGLGEDFVAVENRLVLAVDERNTACLQAFGNGRIARLARRFVIAVGEDGGHAKLDGKRRNFVARPAVPNDQAATAGTQGGIEFDQRFANEMNAPVLAGGQRIKDVGIENEGAVNVAGIAQGRTEGGVVVVAQVAAEPDQGFFVVHGWFVPPRRLKFHLWTTST</sequence>